<dbReference type="Proteomes" id="UP000481947">
    <property type="component" value="Unassembled WGS sequence"/>
</dbReference>
<reference evidence="1 2" key="1">
    <citation type="submission" date="2019-09" db="EMBL/GenBank/DDBJ databases">
        <title>Identification of Malikia spinosa a prominent benzene-, toluene-, and ethylbenzene-degrading bacterium: enrichment, isolation and whole genome sequencing.</title>
        <authorList>
            <person name="Tancsics A."/>
            <person name="Revesz F."/>
            <person name="Kriszt B."/>
        </authorList>
    </citation>
    <scope>NUCLEOTIDE SEQUENCE [LARGE SCALE GENOMIC DNA]</scope>
    <source>
        <strain evidence="1 2">AB6</strain>
    </source>
</reference>
<organism evidence="1 2">
    <name type="scientific">Malikia spinosa</name>
    <dbReference type="NCBI Taxonomy" id="86180"/>
    <lineage>
        <taxon>Bacteria</taxon>
        <taxon>Pseudomonadati</taxon>
        <taxon>Pseudomonadota</taxon>
        <taxon>Betaproteobacteria</taxon>
        <taxon>Burkholderiales</taxon>
        <taxon>Comamonadaceae</taxon>
        <taxon>Malikia</taxon>
    </lineage>
</organism>
<dbReference type="EMBL" id="VYSB01000007">
    <property type="protein sequence ID" value="MYZ52117.1"/>
    <property type="molecule type" value="Genomic_DNA"/>
</dbReference>
<comment type="caution">
    <text evidence="1">The sequence shown here is derived from an EMBL/GenBank/DDBJ whole genome shotgun (WGS) entry which is preliminary data.</text>
</comment>
<name>A0A7C9MUR6_9BURK</name>
<protein>
    <submittedName>
        <fullName evidence="1">Uncharacterized protein</fullName>
    </submittedName>
</protein>
<dbReference type="RefSeq" id="WP_161125030.1">
    <property type="nucleotide sequence ID" value="NZ_VYSB01000007.1"/>
</dbReference>
<gene>
    <name evidence="1" type="ORF">F5985_08195</name>
</gene>
<sequence>MGCNAHNHPPDCQCGWGGEPHDPTQPDYDSDYWAHEASHTTPNACCPVCDARVFFYRSPEGGVVYFDELGPPWPKHPCTDRKSPAHLAGQGVAKAGWWPFLAKFSGELISGESFFVSDTQGRLLLVKGRRGERHAPVWITSIKGQRGRYHLSTLKTHKGQTTEVVYDAYTLQALADPAILKQFLETIDVLEDYRWAGRLEP</sequence>
<evidence type="ECO:0000313" key="2">
    <source>
        <dbReference type="Proteomes" id="UP000481947"/>
    </source>
</evidence>
<dbReference type="AlphaFoldDB" id="A0A7C9MUR6"/>
<proteinExistence type="predicted"/>
<evidence type="ECO:0000313" key="1">
    <source>
        <dbReference type="EMBL" id="MYZ52117.1"/>
    </source>
</evidence>
<accession>A0A7C9MUR6</accession>